<dbReference type="Proteomes" id="UP000586093">
    <property type="component" value="Unassembled WGS sequence"/>
</dbReference>
<proteinExistence type="predicted"/>
<dbReference type="RefSeq" id="WP_182662374.1">
    <property type="nucleotide sequence ID" value="NZ_JACIVI010000001.1"/>
</dbReference>
<comment type="caution">
    <text evidence="1">The sequence shown here is derived from an EMBL/GenBank/DDBJ whole genome shotgun (WGS) entry which is preliminary data.</text>
</comment>
<dbReference type="EMBL" id="JACIVI010000001">
    <property type="protein sequence ID" value="MBB1161524.1"/>
    <property type="molecule type" value="Genomic_DNA"/>
</dbReference>
<gene>
    <name evidence="1" type="ORF">H4F90_05965</name>
</gene>
<reference evidence="1 2" key="1">
    <citation type="submission" date="2020-08" db="EMBL/GenBank/DDBJ databases">
        <title>Aquariorum lacteus gen. nov., sp. nov., a new member of the family Comamonadaceae, isolated from freshwater aquarium.</title>
        <authorList>
            <person name="Chun S.-J."/>
        </authorList>
    </citation>
    <scope>NUCLEOTIDE SEQUENCE [LARGE SCALE GENOMIC DNA]</scope>
    <source>
        <strain evidence="1 2">SJAQ100</strain>
    </source>
</reference>
<sequence>MNTPPPEFVTADMRGLKAALVARAQAERVSVSVVVRRAVERELGLIDASRAFAKEGRPAHFTGSTVKLSIRLTRGEAEQLDGGAKRSGLSRGAFLAGLLADVPALSGRSGSRPDCLAALTASSAELSTLSRSINHLTALLRQGNVRPALEYRRMLDTLGDDVRAHLSLAAGVLADLRPARSSAGRGESRRPAAS</sequence>
<evidence type="ECO:0000313" key="2">
    <source>
        <dbReference type="Proteomes" id="UP000586093"/>
    </source>
</evidence>
<protein>
    <submittedName>
        <fullName evidence="1">Uncharacterized protein</fullName>
    </submittedName>
</protein>
<keyword evidence="2" id="KW-1185">Reference proteome</keyword>
<name>A0A839HU16_9BURK</name>
<accession>A0A839HU16</accession>
<organism evidence="1 2">
    <name type="scientific">Aquariibacter albus</name>
    <dbReference type="NCBI Taxonomy" id="2759899"/>
    <lineage>
        <taxon>Bacteria</taxon>
        <taxon>Pseudomonadati</taxon>
        <taxon>Pseudomonadota</taxon>
        <taxon>Betaproteobacteria</taxon>
        <taxon>Burkholderiales</taxon>
        <taxon>Sphaerotilaceae</taxon>
        <taxon>Aquariibacter</taxon>
    </lineage>
</organism>
<evidence type="ECO:0000313" key="1">
    <source>
        <dbReference type="EMBL" id="MBB1161524.1"/>
    </source>
</evidence>
<dbReference type="AlphaFoldDB" id="A0A839HU16"/>